<dbReference type="PROSITE" id="PS51934">
    <property type="entry name" value="LRAT"/>
    <property type="match status" value="1"/>
</dbReference>
<evidence type="ECO:0000259" key="2">
    <source>
        <dbReference type="PROSITE" id="PS51934"/>
    </source>
</evidence>
<keyword evidence="1" id="KW-0812">Transmembrane</keyword>
<name>A0A2G8KSD3_STIJA</name>
<dbReference type="Proteomes" id="UP000230750">
    <property type="component" value="Unassembled WGS sequence"/>
</dbReference>
<feature type="transmembrane region" description="Helical" evidence="1">
    <location>
        <begin position="211"/>
        <end position="229"/>
    </location>
</feature>
<reference evidence="3 4" key="1">
    <citation type="journal article" date="2017" name="PLoS Biol.">
        <title>The sea cucumber genome provides insights into morphological evolution and visceral regeneration.</title>
        <authorList>
            <person name="Zhang X."/>
            <person name="Sun L."/>
            <person name="Yuan J."/>
            <person name="Sun Y."/>
            <person name="Gao Y."/>
            <person name="Zhang L."/>
            <person name="Li S."/>
            <person name="Dai H."/>
            <person name="Hamel J.F."/>
            <person name="Liu C."/>
            <person name="Yu Y."/>
            <person name="Liu S."/>
            <person name="Lin W."/>
            <person name="Guo K."/>
            <person name="Jin S."/>
            <person name="Xu P."/>
            <person name="Storey K.B."/>
            <person name="Huan P."/>
            <person name="Zhang T."/>
            <person name="Zhou Y."/>
            <person name="Zhang J."/>
            <person name="Lin C."/>
            <person name="Li X."/>
            <person name="Xing L."/>
            <person name="Huo D."/>
            <person name="Sun M."/>
            <person name="Wang L."/>
            <person name="Mercier A."/>
            <person name="Li F."/>
            <person name="Yang H."/>
            <person name="Xiang J."/>
        </authorList>
    </citation>
    <scope>NUCLEOTIDE SEQUENCE [LARGE SCALE GENOMIC DNA]</scope>
    <source>
        <strain evidence="3">Shaxun</strain>
        <tissue evidence="3">Muscle</tissue>
    </source>
</reference>
<dbReference type="EMBL" id="MRZV01000399">
    <property type="protein sequence ID" value="PIK50908.1"/>
    <property type="molecule type" value="Genomic_DNA"/>
</dbReference>
<evidence type="ECO:0000313" key="3">
    <source>
        <dbReference type="EMBL" id="PIK50908.1"/>
    </source>
</evidence>
<evidence type="ECO:0000256" key="1">
    <source>
        <dbReference type="SAM" id="Phobius"/>
    </source>
</evidence>
<dbReference type="OrthoDB" id="421951at2759"/>
<keyword evidence="1" id="KW-0472">Membrane</keyword>
<keyword evidence="1" id="KW-1133">Transmembrane helix</keyword>
<dbReference type="InterPro" id="IPR007053">
    <property type="entry name" value="LRAT_dom"/>
</dbReference>
<organism evidence="3 4">
    <name type="scientific">Stichopus japonicus</name>
    <name type="common">Sea cucumber</name>
    <dbReference type="NCBI Taxonomy" id="307972"/>
    <lineage>
        <taxon>Eukaryota</taxon>
        <taxon>Metazoa</taxon>
        <taxon>Echinodermata</taxon>
        <taxon>Eleutherozoa</taxon>
        <taxon>Echinozoa</taxon>
        <taxon>Holothuroidea</taxon>
        <taxon>Aspidochirotacea</taxon>
        <taxon>Aspidochirotida</taxon>
        <taxon>Stichopodidae</taxon>
        <taxon>Apostichopus</taxon>
    </lineage>
</organism>
<feature type="domain" description="LRAT" evidence="2">
    <location>
        <begin position="95"/>
        <end position="200"/>
    </location>
</feature>
<dbReference type="AlphaFoldDB" id="A0A2G8KSD3"/>
<dbReference type="PANTHER" id="PTHR46137">
    <property type="entry name" value="OS05G0310600 PROTEIN"/>
    <property type="match status" value="1"/>
</dbReference>
<feature type="transmembrane region" description="Helical" evidence="1">
    <location>
        <begin position="267"/>
        <end position="291"/>
    </location>
</feature>
<proteinExistence type="predicted"/>
<keyword evidence="4" id="KW-1185">Reference proteome</keyword>
<protein>
    <recommendedName>
        <fullName evidence="2">LRAT domain-containing protein</fullName>
    </recommendedName>
</protein>
<feature type="transmembrane region" description="Helical" evidence="1">
    <location>
        <begin position="361"/>
        <end position="386"/>
    </location>
</feature>
<gene>
    <name evidence="3" type="ORF">BSL78_12208</name>
</gene>
<dbReference type="PANTHER" id="PTHR46137:SF1">
    <property type="entry name" value="LRAT DOMAIN-CONTAINING PROTEIN"/>
    <property type="match status" value="1"/>
</dbReference>
<evidence type="ECO:0000313" key="4">
    <source>
        <dbReference type="Proteomes" id="UP000230750"/>
    </source>
</evidence>
<sequence>MKQHTKWTGCGGSICSYEVTDNSSAEDPPLTKYYCCRECRKEWLERRGPCQPHHLYFSPQLCCLIPSDTGTLANCCWEKVQGNEPATILKAGDHVAWVRGCGYWHHGIVEKKAKNKLHLIEFSKRSCCSWKIKTSEQSISSICSPVYKAYYTEELLDQNPPDLVIVRALSRRDETGYNLLTNNCEHFATFCKTGVYRSDQIYQTQIGFQSLILKSLILLIRLIFFVAITEGIEAAHEDSEQQNNSEQVNDLSSTQVFDLHSINKFDYIGAILYILLEIIYLFIALGITWCIDIPQLYNLQMGWPPLCCRRCRNVKSTIACGKATTRMVLHTVCVIVGVVSCSVLLKALIEGKKGPWTNGVDIFIEIGLGVAGGFFGSILGFLLFTLCPSVHCCFQHCKCYCCASLACCTRELPDI</sequence>
<dbReference type="Gene3D" id="3.90.1720.10">
    <property type="entry name" value="endopeptidase domain like (from Nostoc punctiforme)"/>
    <property type="match status" value="1"/>
</dbReference>
<feature type="transmembrane region" description="Helical" evidence="1">
    <location>
        <begin position="327"/>
        <end position="349"/>
    </location>
</feature>
<dbReference type="Pfam" id="PF04970">
    <property type="entry name" value="LRAT"/>
    <property type="match status" value="1"/>
</dbReference>
<accession>A0A2G8KSD3</accession>
<comment type="caution">
    <text evidence="3">The sequence shown here is derived from an EMBL/GenBank/DDBJ whole genome shotgun (WGS) entry which is preliminary data.</text>
</comment>